<dbReference type="PANTHER" id="PTHR32060">
    <property type="entry name" value="TAIL-SPECIFIC PROTEASE"/>
    <property type="match status" value="1"/>
</dbReference>
<reference evidence="3 4" key="1">
    <citation type="submission" date="2016-12" db="EMBL/GenBank/DDBJ databases">
        <authorList>
            <person name="Song W.-J."/>
            <person name="Kurnit D.M."/>
        </authorList>
    </citation>
    <scope>NUCLEOTIDE SEQUENCE [LARGE SCALE GENOMIC DNA]</scope>
    <source>
        <strain evidence="3 4">DSM 18488</strain>
    </source>
</reference>
<dbReference type="CDD" id="cd06567">
    <property type="entry name" value="Peptidase_S41"/>
    <property type="match status" value="1"/>
</dbReference>
<dbReference type="Gene3D" id="2.30.42.10">
    <property type="match status" value="1"/>
</dbReference>
<dbReference type="SUPFAM" id="SSF50156">
    <property type="entry name" value="PDZ domain-like"/>
    <property type="match status" value="1"/>
</dbReference>
<dbReference type="STRING" id="1121416.SAMN02745220_03976"/>
<keyword evidence="3" id="KW-0378">Hydrolase</keyword>
<dbReference type="Pfam" id="PF03572">
    <property type="entry name" value="Peptidase_S41"/>
    <property type="match status" value="1"/>
</dbReference>
<sequence length="358" mass="39080">MMLVLSASCLAWAAPLEEIRQILREKSLKPPAESQLAAMSDENLLQKLREIDNYARYFESDEYHSPMSRRESWVGIGADLVEQDGKFFLAVYHGGAAELAGIADHSRLIEIDGKSVAHVDVESIADSLKGMEGTSVSLFVEQPGGRMSRFQVEREMFSPLDVEPITPGVHQVLRIRRFVGGLTKSALLATLDFLGRESRAATGARSDVLIIDLRDAGGGDLYEAFDVAGLFLPQGAILGTMCRRADDNREIRSTDGEKFTMPMALLVGPDTASAAEVFAGTLQQYGRAKLIGQRTFGKCVTQTDVHLSDGSVLRYTNAEVRLPDGTSCSGVGLQPDRDVRDAELRDLTWLVSEADALL</sequence>
<dbReference type="InterPro" id="IPR029045">
    <property type="entry name" value="ClpP/crotonase-like_dom_sf"/>
</dbReference>
<evidence type="ECO:0000259" key="2">
    <source>
        <dbReference type="SMART" id="SM00245"/>
    </source>
</evidence>
<feature type="domain" description="PDZ" evidence="1">
    <location>
        <begin position="74"/>
        <end position="144"/>
    </location>
</feature>
<dbReference type="GO" id="GO:0008236">
    <property type="term" value="F:serine-type peptidase activity"/>
    <property type="evidence" value="ECO:0007669"/>
    <property type="project" value="InterPro"/>
</dbReference>
<dbReference type="GO" id="GO:0004175">
    <property type="term" value="F:endopeptidase activity"/>
    <property type="evidence" value="ECO:0007669"/>
    <property type="project" value="TreeGrafter"/>
</dbReference>
<dbReference type="Proteomes" id="UP000184603">
    <property type="component" value="Unassembled WGS sequence"/>
</dbReference>
<dbReference type="SMART" id="SM00228">
    <property type="entry name" value="PDZ"/>
    <property type="match status" value="1"/>
</dbReference>
<keyword evidence="4" id="KW-1185">Reference proteome</keyword>
<dbReference type="InterPro" id="IPR005151">
    <property type="entry name" value="Tail-specific_protease"/>
</dbReference>
<evidence type="ECO:0000313" key="3">
    <source>
        <dbReference type="EMBL" id="SHO51359.1"/>
    </source>
</evidence>
<dbReference type="InterPro" id="IPR036034">
    <property type="entry name" value="PDZ_sf"/>
</dbReference>
<name>A0A1M7YFL3_9BACT</name>
<dbReference type="InterPro" id="IPR001478">
    <property type="entry name" value="PDZ"/>
</dbReference>
<dbReference type="AlphaFoldDB" id="A0A1M7YFL3"/>
<dbReference type="EMBL" id="FRFE01000024">
    <property type="protein sequence ID" value="SHO51359.1"/>
    <property type="molecule type" value="Genomic_DNA"/>
</dbReference>
<keyword evidence="3" id="KW-0645">Protease</keyword>
<dbReference type="GO" id="GO:0006508">
    <property type="term" value="P:proteolysis"/>
    <property type="evidence" value="ECO:0007669"/>
    <property type="project" value="UniProtKB-KW"/>
</dbReference>
<gene>
    <name evidence="3" type="ORF">SAMN02745220_03976</name>
</gene>
<evidence type="ECO:0000313" key="4">
    <source>
        <dbReference type="Proteomes" id="UP000184603"/>
    </source>
</evidence>
<accession>A0A1M7YFL3</accession>
<organism evidence="3 4">
    <name type="scientific">Desulfopila aestuarii DSM 18488</name>
    <dbReference type="NCBI Taxonomy" id="1121416"/>
    <lineage>
        <taxon>Bacteria</taxon>
        <taxon>Pseudomonadati</taxon>
        <taxon>Thermodesulfobacteriota</taxon>
        <taxon>Desulfobulbia</taxon>
        <taxon>Desulfobulbales</taxon>
        <taxon>Desulfocapsaceae</taxon>
        <taxon>Desulfopila</taxon>
    </lineage>
</organism>
<feature type="domain" description="Tail specific protease" evidence="2">
    <location>
        <begin position="145"/>
        <end position="340"/>
    </location>
</feature>
<proteinExistence type="predicted"/>
<dbReference type="PANTHER" id="PTHR32060:SF22">
    <property type="entry name" value="CARBOXYL-TERMINAL-PROCESSING PEPTIDASE 3, CHLOROPLASTIC"/>
    <property type="match status" value="1"/>
</dbReference>
<dbReference type="Gene3D" id="3.30.750.44">
    <property type="match status" value="1"/>
</dbReference>
<dbReference type="SUPFAM" id="SSF52096">
    <property type="entry name" value="ClpP/crotonase"/>
    <property type="match status" value="1"/>
</dbReference>
<dbReference type="Gene3D" id="3.90.226.10">
    <property type="entry name" value="2-enoyl-CoA Hydratase, Chain A, domain 1"/>
    <property type="match status" value="1"/>
</dbReference>
<dbReference type="SMART" id="SM00245">
    <property type="entry name" value="TSPc"/>
    <property type="match status" value="1"/>
</dbReference>
<evidence type="ECO:0000259" key="1">
    <source>
        <dbReference type="SMART" id="SM00228"/>
    </source>
</evidence>
<protein>
    <submittedName>
        <fullName evidence="3">Carboxyl-terminal processing protease</fullName>
    </submittedName>
</protein>